<accession>A0A9W7XR40</accession>
<name>A0A9W7XR40_9FUNG</name>
<feature type="compositionally biased region" description="Polar residues" evidence="1">
    <location>
        <begin position="691"/>
        <end position="713"/>
    </location>
</feature>
<comment type="caution">
    <text evidence="2">The sequence shown here is derived from an EMBL/GenBank/DDBJ whole genome shotgun (WGS) entry which is preliminary data.</text>
</comment>
<gene>
    <name evidence="2" type="ORF">LPJ64_000690</name>
</gene>
<proteinExistence type="predicted"/>
<feature type="region of interest" description="Disordered" evidence="1">
    <location>
        <begin position="856"/>
        <end position="879"/>
    </location>
</feature>
<dbReference type="InterPro" id="IPR038060">
    <property type="entry name" value="C12orf66-like_central_sf"/>
</dbReference>
<protein>
    <submittedName>
        <fullName evidence="2">Uncharacterized protein</fullName>
    </submittedName>
</protein>
<evidence type="ECO:0000313" key="3">
    <source>
        <dbReference type="Proteomes" id="UP001145021"/>
    </source>
</evidence>
<evidence type="ECO:0000313" key="2">
    <source>
        <dbReference type="EMBL" id="KAJ1648005.1"/>
    </source>
</evidence>
<dbReference type="SUPFAM" id="SSF158548">
    <property type="entry name" value="FLJ32549 domain-like"/>
    <property type="match status" value="1"/>
</dbReference>
<feature type="region of interest" description="Disordered" evidence="1">
    <location>
        <begin position="1142"/>
        <end position="1187"/>
    </location>
</feature>
<dbReference type="EMBL" id="JANBOH010000014">
    <property type="protein sequence ID" value="KAJ1648005.1"/>
    <property type="molecule type" value="Genomic_DNA"/>
</dbReference>
<dbReference type="Proteomes" id="UP001145021">
    <property type="component" value="Unassembled WGS sequence"/>
</dbReference>
<evidence type="ECO:0000256" key="1">
    <source>
        <dbReference type="SAM" id="MobiDB-lite"/>
    </source>
</evidence>
<feature type="region of interest" description="Disordered" evidence="1">
    <location>
        <begin position="637"/>
        <end position="722"/>
    </location>
</feature>
<reference evidence="2" key="1">
    <citation type="submission" date="2022-07" db="EMBL/GenBank/DDBJ databases">
        <title>Phylogenomic reconstructions and comparative analyses of Kickxellomycotina fungi.</title>
        <authorList>
            <person name="Reynolds N.K."/>
            <person name="Stajich J.E."/>
            <person name="Barry K."/>
            <person name="Grigoriev I.V."/>
            <person name="Crous P."/>
            <person name="Smith M.E."/>
        </authorList>
    </citation>
    <scope>NUCLEOTIDE SEQUENCE</scope>
    <source>
        <strain evidence="2">NBRC 105413</strain>
    </source>
</reference>
<dbReference type="Gene3D" id="1.10.3450.30">
    <property type="match status" value="1"/>
</dbReference>
<sequence>MGALMFSLLTMEMMYTSMDYLTPSNFRRGNSYPLTMYMSLPQRLKKLLKKLVTEYEEEHQRLIASRVQPAVNPSPHIDSTPNHNGSSGYANNDVGLVFGSSIKHGARTDIRNKHTSRDIFFAGDSDGPVMGAMASSFIEPRNIATRTGSRQGQMRPPSRAAHTRQSSAAHTSEQQAGFFETFDPNQYLVATEEAESVIKDLETIKKFIGFIEKFIEVRKAMVVLYRFVAVTGPVLYTKKLRLILSHCKSILQEIVPNPLYESLLDHVRHEVWLVHSLVDWDAHVVAHDFVRAVTSMKKSRLSLKTWQSSLPENLPSSGTTSQSRQSVYDGISDTFGGRRERENEGSSGHGILYAAFAKSTRLVQSLLWGDNSSNASDSSQSPAAGRMRGIVIWIQCWVEHLTFKTTTYFQQIIASQRALQHDDSVQAGRQQIVLNDIWTRPEMAKANLNDMIAKFMHANDGCFVALLFESTIEHPFALDGFAISGTKIRIPDYHVQACATLFCMANHRLLHARGRVVKESLIQDVHSVSSSSTYRDNADILRQTDSEWFRQNCLPDILYVLEGEKVTMDLELLGSSPLLEKLDIDADKLLVELSDSVYEVVKAAAEAAAASSMAAEPKKPCQSADIKSHFLKANSIRNTTRAIEPTERQSSSAMLASNSSNRHAETTAGHSHNSAPNIRGEHHLAGPKSLLNANSASPLTTNPHFRSPMQQTPPADMAQSEEENLSLYSTYLLKSHLRNNLTPHERQTRGGNLVESQFLGHNSHPVNGADTVGSRNEDLLASNRAEHNDSAAINAAISAMSSERAERDPMTIKLARAKRNSDVIRLPKEDPVSTTRSTTQRRPATAYFNDTDRVAGKGATATTESRTEAGSSAWGRDTNHNARRVSTSNIQSADARHTASGHDLSLFAGRRARAAVNSMSNVNIAAAERAPSVRSLFRPLQKPSAQASQALASGQKLPESEVARRVYRGERLKELFGSWQATCDDAEGEICQGGGASSAALDHEIQRSSITSLSYSTPTRASLGRRAGASALAMSSAAASVANAMSVPNTAAYTSNAMPLSASSSSTAQATATATAASQPAAANFENASSGGFTHRLSRVAAFSRPAVAKAQPASGIGSAHTSSELGSMRGSIENLLHVNSLQRPQSARGSRSKTQQQQQQQQHGGHLPQSHARHQPQAYSGSQAAADGGGSEGYTYLYARVGVPNIVLVAVILDTERGLSRRREAMRAWDEIVGAVRGMPLFEQLMSLSN</sequence>
<feature type="compositionally biased region" description="Low complexity" evidence="1">
    <location>
        <begin position="650"/>
        <end position="661"/>
    </location>
</feature>
<feature type="region of interest" description="Disordered" evidence="1">
    <location>
        <begin position="146"/>
        <end position="170"/>
    </location>
</feature>
<feature type="compositionally biased region" description="Polar residues" evidence="1">
    <location>
        <begin position="860"/>
        <end position="870"/>
    </location>
</feature>
<organism evidence="2 3">
    <name type="scientific">Coemansia asiatica</name>
    <dbReference type="NCBI Taxonomy" id="1052880"/>
    <lineage>
        <taxon>Eukaryota</taxon>
        <taxon>Fungi</taxon>
        <taxon>Fungi incertae sedis</taxon>
        <taxon>Zoopagomycota</taxon>
        <taxon>Kickxellomycotina</taxon>
        <taxon>Kickxellomycetes</taxon>
        <taxon>Kickxellales</taxon>
        <taxon>Kickxellaceae</taxon>
        <taxon>Coemansia</taxon>
    </lineage>
</organism>
<keyword evidence="3" id="KW-1185">Reference proteome</keyword>
<dbReference type="AlphaFoldDB" id="A0A9W7XR40"/>
<feature type="compositionally biased region" description="Polar residues" evidence="1">
    <location>
        <begin position="1142"/>
        <end position="1155"/>
    </location>
</feature>